<dbReference type="Gene3D" id="3.90.1010.10">
    <property type="match status" value="1"/>
</dbReference>
<evidence type="ECO:0000256" key="1">
    <source>
        <dbReference type="ARBA" id="ARBA00006420"/>
    </source>
</evidence>
<dbReference type="GO" id="GO:0005506">
    <property type="term" value="F:iron ion binding"/>
    <property type="evidence" value="ECO:0007669"/>
    <property type="project" value="InterPro"/>
</dbReference>
<comment type="similarity">
    <text evidence="1">Belongs to the NifU family.</text>
</comment>
<evidence type="ECO:0000259" key="2">
    <source>
        <dbReference type="Pfam" id="PF01592"/>
    </source>
</evidence>
<dbReference type="PANTHER" id="PTHR10093">
    <property type="entry name" value="IRON-SULFUR CLUSTER ASSEMBLY ENZYME NIFU HOMOLOG"/>
    <property type="match status" value="1"/>
</dbReference>
<dbReference type="InterPro" id="IPR002871">
    <property type="entry name" value="NIF_FeS_clus_asmbl_NifU_N"/>
</dbReference>
<proteinExistence type="inferred from homology"/>
<dbReference type="EMBL" id="QHBU01000005">
    <property type="protein sequence ID" value="PZR84293.1"/>
    <property type="molecule type" value="Genomic_DNA"/>
</dbReference>
<accession>A0A2W5ZFY8</accession>
<dbReference type="Proteomes" id="UP000248724">
    <property type="component" value="Unassembled WGS sequence"/>
</dbReference>
<dbReference type="NCBIfam" id="TIGR01994">
    <property type="entry name" value="SUF_scaf_2"/>
    <property type="match status" value="1"/>
</dbReference>
<gene>
    <name evidence="3" type="ORF">DLM65_00145</name>
</gene>
<organism evidence="3 4">
    <name type="scientific">Candidatus Aeolococcus gillhamiae</name>
    <dbReference type="NCBI Taxonomy" id="3127015"/>
    <lineage>
        <taxon>Bacteria</taxon>
        <taxon>Bacillati</taxon>
        <taxon>Candidatus Dormiibacterota</taxon>
        <taxon>Candidatus Dormibacteria</taxon>
        <taxon>Candidatus Aeolococcales</taxon>
        <taxon>Candidatus Aeolococcaceae</taxon>
        <taxon>Candidatus Aeolococcus</taxon>
    </lineage>
</organism>
<dbReference type="FunFam" id="3.90.1010.10:FF:000002">
    <property type="entry name" value="Iron-sulfur cluster assembly scaffold protein NifU"/>
    <property type="match status" value="1"/>
</dbReference>
<feature type="domain" description="NIF system FeS cluster assembly NifU N-terminal" evidence="2">
    <location>
        <begin position="13"/>
        <end position="129"/>
    </location>
</feature>
<comment type="caution">
    <text evidence="3">The sequence shown here is derived from an EMBL/GenBank/DDBJ whole genome shotgun (WGS) entry which is preliminary data.</text>
</comment>
<dbReference type="Pfam" id="PF01592">
    <property type="entry name" value="NifU_N"/>
    <property type="match status" value="1"/>
</dbReference>
<dbReference type="SUPFAM" id="SSF82649">
    <property type="entry name" value="SufE/NifU"/>
    <property type="match status" value="1"/>
</dbReference>
<dbReference type="AlphaFoldDB" id="A0A2W5ZFY8"/>
<dbReference type="GO" id="GO:0051536">
    <property type="term" value="F:iron-sulfur cluster binding"/>
    <property type="evidence" value="ECO:0007669"/>
    <property type="project" value="InterPro"/>
</dbReference>
<dbReference type="CDD" id="cd06664">
    <property type="entry name" value="IscU_like"/>
    <property type="match status" value="1"/>
</dbReference>
<sequence length="148" mass="15971">MQVGFTPVADDLYREIILDHYRHPRHRGRLDPADAVVEADNPLCGDQIDISVRFDGDQLAGIAFEGTGCSISQAACSMLCDEVSGASRARARDVADRFRAMLVEGGSCDDLGDLEALQGVRAYPVRVKCATLPCNALLQALGHAEDRP</sequence>
<reference evidence="3 4" key="1">
    <citation type="journal article" date="2017" name="Nature">
        <title>Atmospheric trace gases support primary production in Antarctic desert surface soil.</title>
        <authorList>
            <person name="Ji M."/>
            <person name="Greening C."/>
            <person name="Vanwonterghem I."/>
            <person name="Carere C.R."/>
            <person name="Bay S.K."/>
            <person name="Steen J.A."/>
            <person name="Montgomery K."/>
            <person name="Lines T."/>
            <person name="Beardall J."/>
            <person name="van Dorst J."/>
            <person name="Snape I."/>
            <person name="Stott M.B."/>
            <person name="Hugenholtz P."/>
            <person name="Ferrari B.C."/>
        </authorList>
    </citation>
    <scope>NUCLEOTIDE SEQUENCE [LARGE SCALE GENOMIC DNA]</scope>
    <source>
        <strain evidence="3">RRmetagenome_bin12</strain>
    </source>
</reference>
<name>A0A2W5ZFY8_9BACT</name>
<evidence type="ECO:0000313" key="4">
    <source>
        <dbReference type="Proteomes" id="UP000248724"/>
    </source>
</evidence>
<dbReference type="GO" id="GO:0016226">
    <property type="term" value="P:iron-sulfur cluster assembly"/>
    <property type="evidence" value="ECO:0007669"/>
    <property type="project" value="InterPro"/>
</dbReference>
<protein>
    <submittedName>
        <fullName evidence="3">SUF system NifU family Fe-S cluster assembly protein</fullName>
    </submittedName>
</protein>
<evidence type="ECO:0000313" key="3">
    <source>
        <dbReference type="EMBL" id="PZR84293.1"/>
    </source>
</evidence>